<evidence type="ECO:0000256" key="11">
    <source>
        <dbReference type="SAM" id="SignalP"/>
    </source>
</evidence>
<evidence type="ECO:0000256" key="10">
    <source>
        <dbReference type="SAM" id="MobiDB-lite"/>
    </source>
</evidence>
<feature type="region of interest" description="Disordered" evidence="10">
    <location>
        <begin position="580"/>
        <end position="610"/>
    </location>
</feature>
<dbReference type="InterPro" id="IPR028204">
    <property type="entry name" value="Tricorn_C1"/>
</dbReference>
<evidence type="ECO:0000256" key="9">
    <source>
        <dbReference type="PIRSR" id="PIRSR036421-3"/>
    </source>
</evidence>
<dbReference type="EMBL" id="BAEQ01000040">
    <property type="protein sequence ID" value="GAC29027.1"/>
    <property type="molecule type" value="Genomic_DNA"/>
</dbReference>
<evidence type="ECO:0000256" key="6">
    <source>
        <dbReference type="ARBA" id="ARBA00022825"/>
    </source>
</evidence>
<keyword evidence="11" id="KW-0732">Signal</keyword>
<feature type="chain" id="PRO_5003900867" description="Tricorn protease homolog" evidence="11">
    <location>
        <begin position="29"/>
        <end position="1135"/>
    </location>
</feature>
<keyword evidence="3 7" id="KW-0963">Cytoplasm</keyword>
<feature type="active site" description="Nucleophile" evidence="8">
    <location>
        <position position="1017"/>
    </location>
</feature>
<keyword evidence="4 7" id="KW-0645">Protease</keyword>
<dbReference type="SUPFAM" id="SSF69304">
    <property type="entry name" value="Tricorn protease N-terminal domain"/>
    <property type="match status" value="1"/>
</dbReference>
<dbReference type="Gene3D" id="2.130.10.10">
    <property type="entry name" value="YVTN repeat-like/Quinoprotein amine dehydrogenase"/>
    <property type="match status" value="1"/>
</dbReference>
<dbReference type="Pfam" id="PF03572">
    <property type="entry name" value="Peptidase_S41"/>
    <property type="match status" value="1"/>
</dbReference>
<evidence type="ECO:0000256" key="2">
    <source>
        <dbReference type="ARBA" id="ARBA00008524"/>
    </source>
</evidence>
<keyword evidence="6 7" id="KW-0720">Serine protease</keyword>
<dbReference type="InterPro" id="IPR029414">
    <property type="entry name" value="Tricorn_PDZ"/>
</dbReference>
<comment type="subcellular location">
    <subcellularLocation>
        <location evidence="1 7">Cytoplasm</location>
    </subcellularLocation>
</comment>
<dbReference type="SUPFAM" id="SSF69322">
    <property type="entry name" value="Tricorn protease domain 2"/>
    <property type="match status" value="1"/>
</dbReference>
<dbReference type="InterPro" id="IPR036034">
    <property type="entry name" value="PDZ_sf"/>
</dbReference>
<dbReference type="Proteomes" id="UP000006251">
    <property type="component" value="Unassembled WGS sequence"/>
</dbReference>
<dbReference type="Pfam" id="PF26550">
    <property type="entry name" value="Tricorn_2nd"/>
    <property type="match status" value="1"/>
</dbReference>
<feature type="site" description="Transition state stabilizer; via amide nitrogen" evidence="9">
    <location>
        <position position="1018"/>
    </location>
</feature>
<organism evidence="13 14">
    <name type="scientific">Brumicola pallidula DSM 14239 = ACAM 615</name>
    <dbReference type="NCBI Taxonomy" id="1121922"/>
    <lineage>
        <taxon>Bacteria</taxon>
        <taxon>Pseudomonadati</taxon>
        <taxon>Pseudomonadota</taxon>
        <taxon>Gammaproteobacteria</taxon>
        <taxon>Alteromonadales</taxon>
        <taxon>Alteromonadaceae</taxon>
        <taxon>Brumicola</taxon>
    </lineage>
</organism>
<feature type="domain" description="Tail specific protease" evidence="12">
    <location>
        <begin position="892"/>
        <end position="1086"/>
    </location>
</feature>
<name>K6ZFA0_9ALTE</name>
<evidence type="ECO:0000259" key="12">
    <source>
        <dbReference type="SMART" id="SM00245"/>
    </source>
</evidence>
<evidence type="ECO:0000256" key="4">
    <source>
        <dbReference type="ARBA" id="ARBA00022670"/>
    </source>
</evidence>
<dbReference type="SUPFAM" id="SSF52096">
    <property type="entry name" value="ClpP/crotonase"/>
    <property type="match status" value="1"/>
</dbReference>
<feature type="signal peptide" evidence="11">
    <location>
        <begin position="1"/>
        <end position="28"/>
    </location>
</feature>
<comment type="caution">
    <text evidence="13">The sequence shown here is derived from an EMBL/GenBank/DDBJ whole genome shotgun (WGS) entry which is preliminary data.</text>
</comment>
<dbReference type="InterPro" id="IPR015943">
    <property type="entry name" value="WD40/YVTN_repeat-like_dom_sf"/>
</dbReference>
<evidence type="ECO:0000256" key="8">
    <source>
        <dbReference type="PIRSR" id="PIRSR036421-1"/>
    </source>
</evidence>
<dbReference type="EC" id="3.4.21.-" evidence="7"/>
<proteinExistence type="inferred from homology"/>
<dbReference type="Pfam" id="PF26549">
    <property type="entry name" value="Tricorn_N"/>
    <property type="match status" value="1"/>
</dbReference>
<evidence type="ECO:0000313" key="14">
    <source>
        <dbReference type="Proteomes" id="UP000006251"/>
    </source>
</evidence>
<gene>
    <name evidence="13" type="primary">tri</name>
    <name evidence="13" type="ORF">GPAL_2166</name>
</gene>
<comment type="similarity">
    <text evidence="2 7">Belongs to the peptidase S41B family.</text>
</comment>
<comment type="function">
    <text evidence="7">Degrades oligopeptides.</text>
</comment>
<dbReference type="Gene3D" id="3.30.750.44">
    <property type="match status" value="1"/>
</dbReference>
<dbReference type="AlphaFoldDB" id="K6ZFA0"/>
<dbReference type="InterPro" id="IPR012393">
    <property type="entry name" value="Tricorn_protease"/>
</dbReference>
<dbReference type="CDD" id="cd07562">
    <property type="entry name" value="Peptidase_S41_TRI"/>
    <property type="match status" value="1"/>
</dbReference>
<protein>
    <recommendedName>
        <fullName evidence="7">Tricorn protease homolog</fullName>
        <ecNumber evidence="7">3.4.21.-</ecNumber>
    </recommendedName>
</protein>
<evidence type="ECO:0000313" key="13">
    <source>
        <dbReference type="EMBL" id="GAC29027.1"/>
    </source>
</evidence>
<dbReference type="RefSeq" id="WP_006011538.1">
    <property type="nucleotide sequence ID" value="NZ_BAEQ01000040.1"/>
</dbReference>
<dbReference type="Gene3D" id="2.120.10.60">
    <property type="entry name" value="Tricorn protease N-terminal domain"/>
    <property type="match status" value="1"/>
</dbReference>
<reference evidence="14" key="1">
    <citation type="journal article" date="2014" name="Environ. Microbiol.">
        <title>Comparative genomics of the marine bacterial genus Glaciecola reveals the high degree of genomic diversity and genomic characteristic for cold adaptation.</title>
        <authorList>
            <person name="Qin Q.L."/>
            <person name="Xie B.B."/>
            <person name="Yu Y."/>
            <person name="Shu Y.L."/>
            <person name="Rong J.C."/>
            <person name="Zhang Y.J."/>
            <person name="Zhao D.L."/>
            <person name="Chen X.L."/>
            <person name="Zhang X.Y."/>
            <person name="Chen B."/>
            <person name="Zhou B.C."/>
            <person name="Zhang Y.Z."/>
        </authorList>
    </citation>
    <scope>NUCLEOTIDE SEQUENCE [LARGE SCALE GENOMIC DNA]</scope>
    <source>
        <strain evidence="14">ACAM 615</strain>
    </source>
</reference>
<dbReference type="Gene3D" id="3.90.226.10">
    <property type="entry name" value="2-enoyl-CoA Hydratase, Chain A, domain 1"/>
    <property type="match status" value="1"/>
</dbReference>
<dbReference type="GO" id="GO:0008236">
    <property type="term" value="F:serine-type peptidase activity"/>
    <property type="evidence" value="ECO:0007669"/>
    <property type="project" value="UniProtKB-UniRule"/>
</dbReference>
<feature type="active site" description="Charge relay system" evidence="8">
    <location>
        <position position="796"/>
    </location>
</feature>
<sequence length="1135" mass="126055">MIPICRYSLSKLALFSIGLSILSSQAIASIDVSNAGYFRTPSIHDNTIVFAAEGDLWRVNHQSGLVKNEAVRLTTHSAEEITPFISPSGQQVAFSANYEGTIEVYLTSVTGGAPKRITFENSRAMVKGWTQSGDIVYATSTTITGPANSWVLKTVDPKTLVVNNIQVSDAVEGVIDDKTNTLYFVQHGLQISTDNANQYKGGATGELWQYNLDNVEEATKLTEAHTGSVKNPMLFNQHLYFISNQSGIDNLWRMSLNGENAEPVTKYIEWGVRSASMHNGTIAYQLGADIIILDLVQNSSEKVSIALTSDFPHLRERWIEKPLERLSHVSLSPKGNKVVVTARGRIAVAGTDTKRLVEINTKPTSRSRNAILNIDNKSVFTFNDDSGESEVWQFWLDGQTPPKKLTNDGKTSRLNMWLSPDGSKLAHDTKQGELFLLDIASGENTLLLNNIASGVSSFNWFKDNDTIALAYVKAGNERTSVILHSLSQEKSETLTSQKYESYSPTFSADGKWLYFLSDRNFNANPNSPWGDRNMGPAFDRKAEIYAIALNAASKFPFAQPQERIGLLSKTDDEDVDKIEENEDDAFPSDEQDESDKLQDQMSSKKNADADQKTSIEITWQGIQKRLWKVPVSAGNYSQLSANSRFLYVIDQVNEPNSRPDLKSIGIKYDPSLKTYTSAISAYELSKDGESILIQKGRRAATSMYVVSAGSIFPSNARDNMVQTQGWKIRIEPRNEWRQIFKDAWLMHRDSLFETDMRGVDWLATKAKYEPLLKRLTDRRELNDIFKQMMGELNALHSQVRGGDIIDNDETASSSSLGAAFLDSVDGVLVSHIYLHDPELPDEASPLASPGVNAMNGDIVKAINNTAITTVADLVKQLKFQSGKQVLLTLERNGEQINTIVKPESSGNEGRYRYRNWVYSNASKVAEQDQDIGYLHLYAMTGSDLSTFAKEFYAQYKKQGLIIDVRRNRGGNIDSIIIEKLLRRAWSFWQSTNGQRSTNMQQAFRGHLVVLADEFTYSDGETFTAGIKALDLGTVIGKQTAGAGVWLSGGNSVVDGGMARVAEFPVFAMDGRWITEGRGISPDIEVNNMPHATYKGIDAQLNKGIAYLQEKIKEQPIPEYKAKPFPPIDATADDIK</sequence>
<dbReference type="OrthoDB" id="9758793at2"/>
<dbReference type="InterPro" id="IPR029045">
    <property type="entry name" value="ClpP/crotonase-like_dom_sf"/>
</dbReference>
<dbReference type="GO" id="GO:0006508">
    <property type="term" value="P:proteolysis"/>
    <property type="evidence" value="ECO:0007669"/>
    <property type="project" value="UniProtKB-UniRule"/>
</dbReference>
<dbReference type="SUPFAM" id="SSF50156">
    <property type="entry name" value="PDZ domain-like"/>
    <property type="match status" value="1"/>
</dbReference>
<dbReference type="STRING" id="1121922.GCA_000428905_01892"/>
<evidence type="ECO:0000256" key="5">
    <source>
        <dbReference type="ARBA" id="ARBA00022801"/>
    </source>
</evidence>
<dbReference type="PANTHER" id="PTHR43253">
    <property type="entry name" value="TRICORN PROTEASE HOMOLOG 2-RELATED"/>
    <property type="match status" value="1"/>
</dbReference>
<dbReference type="SMART" id="SM00245">
    <property type="entry name" value="TSPc"/>
    <property type="match status" value="1"/>
</dbReference>
<dbReference type="PIRSF" id="PIRSF036421">
    <property type="entry name" value="Tricorn_protease"/>
    <property type="match status" value="1"/>
</dbReference>
<dbReference type="PANTHER" id="PTHR43253:SF1">
    <property type="entry name" value="TRICORN PROTEASE HOMOLOG 2-RELATED"/>
    <property type="match status" value="1"/>
</dbReference>
<dbReference type="Pfam" id="PF14685">
    <property type="entry name" value="PDZ_Tricorn"/>
    <property type="match status" value="1"/>
</dbReference>
<dbReference type="GO" id="GO:0005737">
    <property type="term" value="C:cytoplasm"/>
    <property type="evidence" value="ECO:0007669"/>
    <property type="project" value="UniProtKB-SubCell"/>
</dbReference>
<dbReference type="Gene3D" id="2.30.42.10">
    <property type="match status" value="1"/>
</dbReference>
<accession>K6ZFA0</accession>
<feature type="compositionally biased region" description="Acidic residues" evidence="10">
    <location>
        <begin position="580"/>
        <end position="593"/>
    </location>
</feature>
<evidence type="ECO:0000256" key="7">
    <source>
        <dbReference type="PIRNR" id="PIRNR036421"/>
    </source>
</evidence>
<keyword evidence="14" id="KW-1185">Reference proteome</keyword>
<evidence type="ECO:0000256" key="1">
    <source>
        <dbReference type="ARBA" id="ARBA00004496"/>
    </source>
</evidence>
<evidence type="ECO:0000256" key="3">
    <source>
        <dbReference type="ARBA" id="ARBA00022490"/>
    </source>
</evidence>
<keyword evidence="5 7" id="KW-0378">Hydrolase</keyword>
<dbReference type="InterPro" id="IPR005151">
    <property type="entry name" value="Tail-specific_protease"/>
</dbReference>
<feature type="active site" description="Charge relay system" evidence="8">
    <location>
        <position position="1075"/>
    </location>
</feature>
<dbReference type="Pfam" id="PF14684">
    <property type="entry name" value="Tricorn_C1"/>
    <property type="match status" value="1"/>
</dbReference>